<feature type="transmembrane region" description="Helical" evidence="1">
    <location>
        <begin position="106"/>
        <end position="128"/>
    </location>
</feature>
<dbReference type="Proteomes" id="UP001586593">
    <property type="component" value="Unassembled WGS sequence"/>
</dbReference>
<comment type="caution">
    <text evidence="2">The sequence shown here is derived from an EMBL/GenBank/DDBJ whole genome shotgun (WGS) entry which is preliminary data.</text>
</comment>
<evidence type="ECO:0000313" key="3">
    <source>
        <dbReference type="Proteomes" id="UP001586593"/>
    </source>
</evidence>
<dbReference type="EMBL" id="JAZHXJ010001968">
    <property type="protein sequence ID" value="KAL1842293.1"/>
    <property type="molecule type" value="Genomic_DNA"/>
</dbReference>
<sequence length="200" mass="21702">MDPSSSRPEEPLSPASREAIEHWIDQQSLERRRDEEFAVPKPRNRWDAAAERPDSFDPRSFLRVASLNLCSAIFGINVVLGILVGSRGAGDATRSTPRGTTLDTTLSPLISVPAAGAAFIWELSRFAVVWLRSQPREAMRDAAVDATAHAVLGFTSAICTILAAFQAAQHRAFNTRSRGGVGYRDVEPCIALSALLGLLM</sequence>
<organism evidence="2 3">
    <name type="scientific">Phialemonium thermophilum</name>
    <dbReference type="NCBI Taxonomy" id="223376"/>
    <lineage>
        <taxon>Eukaryota</taxon>
        <taxon>Fungi</taxon>
        <taxon>Dikarya</taxon>
        <taxon>Ascomycota</taxon>
        <taxon>Pezizomycotina</taxon>
        <taxon>Sordariomycetes</taxon>
        <taxon>Sordariomycetidae</taxon>
        <taxon>Cephalothecales</taxon>
        <taxon>Cephalothecaceae</taxon>
        <taxon>Phialemonium</taxon>
    </lineage>
</organism>
<feature type="transmembrane region" description="Helical" evidence="1">
    <location>
        <begin position="148"/>
        <end position="168"/>
    </location>
</feature>
<name>A0ABR3VKS5_9PEZI</name>
<feature type="transmembrane region" description="Helical" evidence="1">
    <location>
        <begin position="61"/>
        <end position="85"/>
    </location>
</feature>
<keyword evidence="1" id="KW-1133">Transmembrane helix</keyword>
<keyword evidence="3" id="KW-1185">Reference proteome</keyword>
<keyword evidence="1" id="KW-0472">Membrane</keyword>
<accession>A0ABR3VKS5</accession>
<evidence type="ECO:0000256" key="1">
    <source>
        <dbReference type="SAM" id="Phobius"/>
    </source>
</evidence>
<reference evidence="2 3" key="1">
    <citation type="journal article" date="2024" name="Commun. Biol.">
        <title>Comparative genomic analysis of thermophilic fungi reveals convergent evolutionary adaptations and gene losses.</title>
        <authorList>
            <person name="Steindorff A.S."/>
            <person name="Aguilar-Pontes M.V."/>
            <person name="Robinson A.J."/>
            <person name="Andreopoulos B."/>
            <person name="LaButti K."/>
            <person name="Kuo A."/>
            <person name="Mondo S."/>
            <person name="Riley R."/>
            <person name="Otillar R."/>
            <person name="Haridas S."/>
            <person name="Lipzen A."/>
            <person name="Grimwood J."/>
            <person name="Schmutz J."/>
            <person name="Clum A."/>
            <person name="Reid I.D."/>
            <person name="Moisan M.C."/>
            <person name="Butler G."/>
            <person name="Nguyen T.T.M."/>
            <person name="Dewar K."/>
            <person name="Conant G."/>
            <person name="Drula E."/>
            <person name="Henrissat B."/>
            <person name="Hansel C."/>
            <person name="Singer S."/>
            <person name="Hutchinson M.I."/>
            <person name="de Vries R.P."/>
            <person name="Natvig D.O."/>
            <person name="Powell A.J."/>
            <person name="Tsang A."/>
            <person name="Grigoriev I.V."/>
        </authorList>
    </citation>
    <scope>NUCLEOTIDE SEQUENCE [LARGE SCALE GENOMIC DNA]</scope>
    <source>
        <strain evidence="2 3">ATCC 24622</strain>
    </source>
</reference>
<gene>
    <name evidence="2" type="ORF">VTK73DRAFT_3156</name>
</gene>
<proteinExistence type="predicted"/>
<evidence type="ECO:0000313" key="2">
    <source>
        <dbReference type="EMBL" id="KAL1842293.1"/>
    </source>
</evidence>
<keyword evidence="1" id="KW-0812">Transmembrane</keyword>
<protein>
    <submittedName>
        <fullName evidence="2">Uncharacterized protein</fullName>
    </submittedName>
</protein>